<reference evidence="10 11" key="1">
    <citation type="journal article" date="2017" name="Int. J. Syst. Evol. Microbiol.">
        <title>Jeotgalibaca porci sp. nov. and Jeotgalibaca arthritidis sp. nov., isolated from pigs, and emended description of the genus Jeotgalibaca.</title>
        <authorList>
            <person name="Zamora L."/>
            <person name="Perez-Sancho M."/>
            <person name="Dominguez L."/>
            <person name="Fernandez-Garayzabal J.F."/>
            <person name="Vela A.I."/>
        </authorList>
    </citation>
    <scope>NUCLEOTIDE SEQUENCE [LARGE SCALE GENOMIC DNA]</scope>
    <source>
        <strain evidence="10 11">CCUG 69148</strain>
    </source>
</reference>
<dbReference type="Pfam" id="PF07992">
    <property type="entry name" value="Pyr_redox_2"/>
    <property type="match status" value="1"/>
</dbReference>
<dbReference type="EMBL" id="CP049889">
    <property type="protein sequence ID" value="QIK52653.1"/>
    <property type="molecule type" value="Genomic_DNA"/>
</dbReference>
<dbReference type="GO" id="GO:0050660">
    <property type="term" value="F:flavin adenine dinucleotide binding"/>
    <property type="evidence" value="ECO:0007669"/>
    <property type="project" value="TreeGrafter"/>
</dbReference>
<comment type="cofactor">
    <cofactor evidence="6">
        <name>FAD</name>
        <dbReference type="ChEBI" id="CHEBI:57692"/>
    </cofactor>
    <text evidence="6">Binds 1 FAD per subunit.</text>
</comment>
<dbReference type="SUPFAM" id="SSF55424">
    <property type="entry name" value="FAD/NAD-linked reductases, dimerisation (C-terminal) domain"/>
    <property type="match status" value="1"/>
</dbReference>
<dbReference type="PRINTS" id="PR00368">
    <property type="entry name" value="FADPNR"/>
</dbReference>
<keyword evidence="6" id="KW-0547">Nucleotide-binding</keyword>
<feature type="binding site" evidence="6">
    <location>
        <position position="294"/>
    </location>
    <ligand>
        <name>FAD</name>
        <dbReference type="ChEBI" id="CHEBI:57692"/>
    </ligand>
</feature>
<dbReference type="InterPro" id="IPR001100">
    <property type="entry name" value="Pyr_nuc-diS_OxRdtase"/>
</dbReference>
<feature type="active site" description="Proton acceptor" evidence="5">
    <location>
        <position position="428"/>
    </location>
</feature>
<feature type="binding site" evidence="6">
    <location>
        <position position="188"/>
    </location>
    <ligand>
        <name>NAD(+)</name>
        <dbReference type="ChEBI" id="CHEBI:57540"/>
    </ligand>
</feature>
<dbReference type="Pfam" id="PF02852">
    <property type="entry name" value="Pyr_redox_dim"/>
    <property type="match status" value="1"/>
</dbReference>
<evidence type="ECO:0000256" key="6">
    <source>
        <dbReference type="PIRSR" id="PIRSR000350-3"/>
    </source>
</evidence>
<comment type="similarity">
    <text evidence="1">Belongs to the class-I pyridine nucleotide-disulfide oxidoreductase family.</text>
</comment>
<dbReference type="NCBIfam" id="NF005572">
    <property type="entry name" value="PRK07251.1"/>
    <property type="match status" value="1"/>
</dbReference>
<sequence length="440" mass="48548">MLKYDVIIIGWGKAGKTLAKTFSADGKTVAVIERDEKMAGGTCINVACIPTKTLSVDSVKGTDYVDAFERRNLVVKKLNETNYQNLATEETIDIYFGEASFKNDRELIVRAGEERFSLKGALVFINTGSESRIPNIRGIMESKHVYDSTQLQELPFLPKRLGIIGAGNIGLEFASIYSGFGSKVTLIETGAEILKHEEPEIRIAVQEELVQQGIEVLTETAVSSIQDVTNDGVKVITKAGDTFNFDAILIATGRKPAIESLRLWNTAIKLNESGGIWTNDYLRTTVDHVFALGDVRGEEQFTYTSLDDARIIDSYLYGNQDYNLKSRQNLPYSIFINPPFARVGMTEAEAVAANLDIRTNILPVAKMPRAHVTGDLRGVFKAVIAKHSNQILGASLFGAQAHEIINIVKLAKDYNLPASVLHNQVFTHPTMAENLNDLFK</sequence>
<feature type="binding site" evidence="6">
    <location>
        <position position="253"/>
    </location>
    <ligand>
        <name>NAD(+)</name>
        <dbReference type="ChEBI" id="CHEBI:57540"/>
    </ligand>
</feature>
<evidence type="ECO:0000256" key="4">
    <source>
        <dbReference type="ARBA" id="ARBA00023002"/>
    </source>
</evidence>
<proteinExistence type="inferred from homology"/>
<feature type="domain" description="Pyridine nucleotide-disulphide oxidoreductase dimerisation" evidence="8">
    <location>
        <begin position="331"/>
        <end position="437"/>
    </location>
</feature>
<dbReference type="InterPro" id="IPR016156">
    <property type="entry name" value="FAD/NAD-linked_Rdtase_dimer_sf"/>
</dbReference>
<dbReference type="Gene3D" id="3.30.390.30">
    <property type="match status" value="1"/>
</dbReference>
<evidence type="ECO:0000313" key="11">
    <source>
        <dbReference type="Proteomes" id="UP000501830"/>
    </source>
</evidence>
<evidence type="ECO:0000259" key="8">
    <source>
        <dbReference type="Pfam" id="PF02852"/>
    </source>
</evidence>
<dbReference type="GO" id="GO:0003955">
    <property type="term" value="F:NAD(P)H dehydrogenase (quinone) activity"/>
    <property type="evidence" value="ECO:0007669"/>
    <property type="project" value="TreeGrafter"/>
</dbReference>
<feature type="binding site" evidence="6">
    <location>
        <position position="52"/>
    </location>
    <ligand>
        <name>FAD</name>
        <dbReference type="ChEBI" id="CHEBI:57692"/>
    </ligand>
</feature>
<evidence type="ECO:0000256" key="1">
    <source>
        <dbReference type="ARBA" id="ARBA00007532"/>
    </source>
</evidence>
<dbReference type="PANTHER" id="PTHR43014:SF4">
    <property type="entry name" value="PYRIDINE NUCLEOTIDE-DISULFIDE OXIDOREDUCTASE RCLA-RELATED"/>
    <property type="match status" value="1"/>
</dbReference>
<accession>A0A6G7WK56</accession>
<dbReference type="FunFam" id="3.30.390.30:FF:000001">
    <property type="entry name" value="Dihydrolipoyl dehydrogenase"/>
    <property type="match status" value="1"/>
</dbReference>
<dbReference type="Gene3D" id="3.50.50.60">
    <property type="entry name" value="FAD/NAD(P)-binding domain"/>
    <property type="match status" value="2"/>
</dbReference>
<keyword evidence="6" id="KW-0520">NAD</keyword>
<dbReference type="PANTHER" id="PTHR43014">
    <property type="entry name" value="MERCURIC REDUCTASE"/>
    <property type="match status" value="1"/>
</dbReference>
<dbReference type="InterPro" id="IPR023753">
    <property type="entry name" value="FAD/NAD-binding_dom"/>
</dbReference>
<dbReference type="InterPro" id="IPR004099">
    <property type="entry name" value="Pyr_nucl-diS_OxRdtase_dimer"/>
</dbReference>
<evidence type="ECO:0000259" key="9">
    <source>
        <dbReference type="Pfam" id="PF07992"/>
    </source>
</evidence>
<dbReference type="Proteomes" id="UP000501830">
    <property type="component" value="Chromosome"/>
</dbReference>
<dbReference type="InterPro" id="IPR036188">
    <property type="entry name" value="FAD/NAD-bd_sf"/>
</dbReference>
<feature type="domain" description="FAD/NAD(P)-binding" evidence="9">
    <location>
        <begin position="4"/>
        <end position="304"/>
    </location>
</feature>
<feature type="binding site" evidence="6">
    <location>
        <begin position="165"/>
        <end position="172"/>
    </location>
    <ligand>
        <name>NAD(+)</name>
        <dbReference type="ChEBI" id="CHEBI:57540"/>
    </ligand>
</feature>
<dbReference type="PIRSF" id="PIRSF000350">
    <property type="entry name" value="Mercury_reductase_MerA"/>
    <property type="match status" value="1"/>
</dbReference>
<protein>
    <submittedName>
        <fullName evidence="10">FAD-containing oxidoreductase</fullName>
    </submittedName>
</protein>
<gene>
    <name evidence="10" type="ORF">G7058_02305</name>
</gene>
<keyword evidence="11" id="KW-1185">Reference proteome</keyword>
<evidence type="ECO:0000256" key="7">
    <source>
        <dbReference type="PIRSR" id="PIRSR000350-4"/>
    </source>
</evidence>
<feature type="disulfide bond" description="Redox-active" evidence="7">
    <location>
        <begin position="43"/>
        <end position="48"/>
    </location>
</feature>
<dbReference type="SUPFAM" id="SSF51905">
    <property type="entry name" value="FAD/NAD(P)-binding domain"/>
    <property type="match status" value="1"/>
</dbReference>
<keyword evidence="4" id="KW-0560">Oxidoreductase</keyword>
<feature type="binding site" evidence="6">
    <location>
        <begin position="127"/>
        <end position="129"/>
    </location>
    <ligand>
        <name>FAD</name>
        <dbReference type="ChEBI" id="CHEBI:57692"/>
    </ligand>
</feature>
<evidence type="ECO:0000256" key="3">
    <source>
        <dbReference type="ARBA" id="ARBA00022827"/>
    </source>
</evidence>
<organism evidence="10 11">
    <name type="scientific">Jeotgalibaca porci</name>
    <dbReference type="NCBI Taxonomy" id="1868793"/>
    <lineage>
        <taxon>Bacteria</taxon>
        <taxon>Bacillati</taxon>
        <taxon>Bacillota</taxon>
        <taxon>Bacilli</taxon>
        <taxon>Lactobacillales</taxon>
        <taxon>Carnobacteriaceae</taxon>
        <taxon>Jeotgalibaca</taxon>
    </lineage>
</organism>
<evidence type="ECO:0000313" key="10">
    <source>
        <dbReference type="EMBL" id="QIK52653.1"/>
    </source>
</evidence>
<name>A0A6G7WK56_9LACT</name>
<keyword evidence="3 6" id="KW-0274">FAD</keyword>
<dbReference type="KEGG" id="jpo:G7058_02305"/>
<evidence type="ECO:0000256" key="5">
    <source>
        <dbReference type="PIRSR" id="PIRSR000350-2"/>
    </source>
</evidence>
<dbReference type="PRINTS" id="PR00411">
    <property type="entry name" value="PNDRDTASEI"/>
</dbReference>
<evidence type="ECO:0000256" key="2">
    <source>
        <dbReference type="ARBA" id="ARBA00022630"/>
    </source>
</evidence>
<dbReference type="AlphaFoldDB" id="A0A6G7WK56"/>
<keyword evidence="2" id="KW-0285">Flavoprotein</keyword>